<dbReference type="GO" id="GO:0030245">
    <property type="term" value="P:cellulose catabolic process"/>
    <property type="evidence" value="ECO:0007669"/>
    <property type="project" value="UniProtKB-KW"/>
</dbReference>
<name>A0A100Y8W1_9ACTN</name>
<evidence type="ECO:0000313" key="6">
    <source>
        <dbReference type="EMBL" id="KUH39811.1"/>
    </source>
</evidence>
<dbReference type="SMART" id="SM00637">
    <property type="entry name" value="CBD_II"/>
    <property type="match status" value="1"/>
</dbReference>
<dbReference type="PROSITE" id="PS51173">
    <property type="entry name" value="CBM2"/>
    <property type="match status" value="1"/>
</dbReference>
<evidence type="ECO:0000259" key="5">
    <source>
        <dbReference type="PROSITE" id="PS51173"/>
    </source>
</evidence>
<sequence length="440" mass="46245">MTLRTPLRRRLAPLAVPLALAAVWPGPAAAAPAASGLYLDPHTQVSTWLAQNPGDERAPRIKAHIADVPRATWFASYEPQRVRADVRAVTGAAEQAGRIPALVAYMIPNRDCNSHSAGGAPDLPRYQEWITQFAQGLGSGEVIVLLEPDAIVQATRGDQCRGVDVPARLAALKQAGATIKRTAPNARVYYDAGHSGWQVEPRYLLEAGVAQGDGIVTNVSNFRTTADETAYGKALLDRLGAPSLGLVVDTSRNGNGPHPSAEWCNPEGRALGTRPTLTTGDPRVHGYLWVKQPGESDGSCRGYKPAGQFDPVLADQLVRNAAGGPGPSDPQPEQPGTRACAAVYKPGSSWGTGHTAELAVTNGGAALDGWTLSWTFPGGQRMTQHWNMTAVQGGATVTARPVAHNTRLDRDRSVTVGYAADGAPGKPSGVTLDGTSCTVS</sequence>
<dbReference type="InterPro" id="IPR001919">
    <property type="entry name" value="CBD2"/>
</dbReference>
<dbReference type="Pfam" id="PF00553">
    <property type="entry name" value="CBM_2"/>
    <property type="match status" value="1"/>
</dbReference>
<keyword evidence="1 3" id="KW-0732">Signal</keyword>
<feature type="region of interest" description="Disordered" evidence="4">
    <location>
        <begin position="319"/>
        <end position="338"/>
    </location>
</feature>
<keyword evidence="3" id="KW-0378">Hydrolase</keyword>
<feature type="region of interest" description="Disordered" evidence="4">
    <location>
        <begin position="419"/>
        <end position="440"/>
    </location>
</feature>
<keyword evidence="3" id="KW-0136">Cellulose degradation</keyword>
<dbReference type="SUPFAM" id="SSF51989">
    <property type="entry name" value="Glycosyl hydrolases family 6, cellulases"/>
    <property type="match status" value="1"/>
</dbReference>
<comment type="caution">
    <text evidence="6">The sequence shown here is derived from an EMBL/GenBank/DDBJ whole genome shotgun (WGS) entry which is preliminary data.</text>
</comment>
<dbReference type="InterPro" id="IPR008965">
    <property type="entry name" value="CBM2/CBM3_carb-bd_dom_sf"/>
</dbReference>
<dbReference type="RefSeq" id="WP_058941004.1">
    <property type="nucleotide sequence ID" value="NZ_LNSV01000008.1"/>
</dbReference>
<evidence type="ECO:0000256" key="2">
    <source>
        <dbReference type="ARBA" id="ARBA00023326"/>
    </source>
</evidence>
<dbReference type="EMBL" id="LNSV01000008">
    <property type="protein sequence ID" value="KUH39811.1"/>
    <property type="molecule type" value="Genomic_DNA"/>
</dbReference>
<dbReference type="Gene3D" id="3.20.20.40">
    <property type="entry name" value="1, 4-beta cellobiohydrolase"/>
    <property type="match status" value="1"/>
</dbReference>
<feature type="chain" id="PRO_5006988940" description="Glucanase" evidence="3">
    <location>
        <begin position="31"/>
        <end position="440"/>
    </location>
</feature>
<comment type="similarity">
    <text evidence="3">Belongs to the glycosyl hydrolase family 6.</text>
</comment>
<dbReference type="AlphaFoldDB" id="A0A100Y8W1"/>
<accession>A0A100Y8W1</accession>
<dbReference type="InterPro" id="IPR016288">
    <property type="entry name" value="Beta_cellobiohydrolase"/>
</dbReference>
<dbReference type="GO" id="GO:0030247">
    <property type="term" value="F:polysaccharide binding"/>
    <property type="evidence" value="ECO:0007669"/>
    <property type="project" value="UniProtKB-UniRule"/>
</dbReference>
<keyword evidence="7" id="KW-1185">Reference proteome</keyword>
<dbReference type="Gene3D" id="2.60.40.290">
    <property type="match status" value="1"/>
</dbReference>
<gene>
    <name evidence="6" type="ORF">ATE80_05635</name>
</gene>
<dbReference type="STRING" id="936756.ATE80_05635"/>
<evidence type="ECO:0000256" key="4">
    <source>
        <dbReference type="SAM" id="MobiDB-lite"/>
    </source>
</evidence>
<dbReference type="PANTHER" id="PTHR34876">
    <property type="match status" value="1"/>
</dbReference>
<dbReference type="PRINTS" id="PR00733">
    <property type="entry name" value="GLHYDRLASE6"/>
</dbReference>
<dbReference type="Proteomes" id="UP000054011">
    <property type="component" value="Unassembled WGS sequence"/>
</dbReference>
<reference evidence="6 7" key="1">
    <citation type="submission" date="2015-11" db="EMBL/GenBank/DDBJ databases">
        <title>Genome-wide analysis reveals the secondary metabolome in Streptomyces kanasensis ZX01.</title>
        <authorList>
            <person name="Zhang G."/>
            <person name="Han L."/>
            <person name="Feng J."/>
            <person name="Zhang X."/>
        </authorList>
    </citation>
    <scope>NUCLEOTIDE SEQUENCE [LARGE SCALE GENOMIC DNA]</scope>
    <source>
        <strain evidence="6 7">ZX01</strain>
    </source>
</reference>
<evidence type="ECO:0000256" key="1">
    <source>
        <dbReference type="ARBA" id="ARBA00022729"/>
    </source>
</evidence>
<evidence type="ECO:0000313" key="7">
    <source>
        <dbReference type="Proteomes" id="UP000054011"/>
    </source>
</evidence>
<proteinExistence type="inferred from homology"/>
<dbReference type="GO" id="GO:0004553">
    <property type="term" value="F:hydrolase activity, hydrolyzing O-glycosyl compounds"/>
    <property type="evidence" value="ECO:0007669"/>
    <property type="project" value="InterPro"/>
</dbReference>
<feature type="domain" description="CBM2" evidence="5">
    <location>
        <begin position="333"/>
        <end position="440"/>
    </location>
</feature>
<feature type="signal peptide" evidence="3">
    <location>
        <begin position="1"/>
        <end position="30"/>
    </location>
</feature>
<protein>
    <recommendedName>
        <fullName evidence="3">Glucanase</fullName>
        <ecNumber evidence="3">3.2.1.-</ecNumber>
    </recommendedName>
</protein>
<dbReference type="InterPro" id="IPR012291">
    <property type="entry name" value="CBM2_carb-bd_dom_sf"/>
</dbReference>
<dbReference type="PANTHER" id="PTHR34876:SF4">
    <property type="entry name" value="1,4-BETA-D-GLUCAN CELLOBIOHYDROLASE C-RELATED"/>
    <property type="match status" value="1"/>
</dbReference>
<keyword evidence="3" id="KW-0119">Carbohydrate metabolism</keyword>
<dbReference type="InterPro" id="IPR036434">
    <property type="entry name" value="Beta_cellobiohydrolase_sf"/>
</dbReference>
<dbReference type="EC" id="3.2.1.-" evidence="3"/>
<keyword evidence="2 3" id="KW-0624">Polysaccharide degradation</keyword>
<dbReference type="SUPFAM" id="SSF49384">
    <property type="entry name" value="Carbohydrate-binding domain"/>
    <property type="match status" value="1"/>
</dbReference>
<keyword evidence="3" id="KW-0326">Glycosidase</keyword>
<evidence type="ECO:0000256" key="3">
    <source>
        <dbReference type="RuleBase" id="RU361186"/>
    </source>
</evidence>
<organism evidence="6 7">
    <name type="scientific">Streptomyces kanasensis</name>
    <dbReference type="NCBI Taxonomy" id="936756"/>
    <lineage>
        <taxon>Bacteria</taxon>
        <taxon>Bacillati</taxon>
        <taxon>Actinomycetota</taxon>
        <taxon>Actinomycetes</taxon>
        <taxon>Kitasatosporales</taxon>
        <taxon>Streptomycetaceae</taxon>
        <taxon>Streptomyces</taxon>
    </lineage>
</organism>
<dbReference type="Pfam" id="PF01341">
    <property type="entry name" value="Glyco_hydro_6"/>
    <property type="match status" value="1"/>
</dbReference>